<dbReference type="EMBL" id="BJYE01000017">
    <property type="protein sequence ID" value="GEN57065.1"/>
    <property type="molecule type" value="Genomic_DNA"/>
</dbReference>
<protein>
    <recommendedName>
        <fullName evidence="3">Xylose isomerase-like TIM barrel domain-containing protein</fullName>
    </recommendedName>
</protein>
<evidence type="ECO:0000313" key="1">
    <source>
        <dbReference type="EMBL" id="GEN57065.1"/>
    </source>
</evidence>
<accession>A0A511X292</accession>
<dbReference type="OrthoDB" id="7054537at2"/>
<sequence length="265" mass="30903">MVNENTPSHRIALFSWEREIVTTDVEATVDFLKQYEIERLFQSFSSRLSDEEIVRFMESVGGEVDVYRLMGTPEWAFDEEATSMIREADRVIALNEQLPELYQIKGLVVDVEPYTMQDFDWDDRDLQSSFSKGMVRLFQYLSIHGLEMITVVPYFYDTKGYREVLDILIREASTELAIMNYYRESEVENMRYEAGVAKEEGVPITTIYEFKPAGEHDLTERNTYHLLGVEAALDNLLEIKSIYHNQEIFGAFHDFKALREVVGHD</sequence>
<comment type="caution">
    <text evidence="1">The sequence shown here is derived from an EMBL/GenBank/DDBJ whole genome shotgun (WGS) entry which is preliminary data.</text>
</comment>
<evidence type="ECO:0000313" key="2">
    <source>
        <dbReference type="Proteomes" id="UP000321400"/>
    </source>
</evidence>
<gene>
    <name evidence="1" type="ORF">HAL01_15290</name>
</gene>
<dbReference type="AlphaFoldDB" id="A0A511X292"/>
<evidence type="ECO:0008006" key="3">
    <source>
        <dbReference type="Google" id="ProtNLM"/>
    </source>
</evidence>
<dbReference type="RefSeq" id="WP_089802082.1">
    <property type="nucleotide sequence ID" value="NZ_BJYE01000017.1"/>
</dbReference>
<keyword evidence="2" id="KW-1185">Reference proteome</keyword>
<name>A0A511X292_9BACI</name>
<proteinExistence type="predicted"/>
<reference evidence="1 2" key="1">
    <citation type="submission" date="2019-07" db="EMBL/GenBank/DDBJ databases">
        <title>Whole genome shotgun sequence of Halolactibacillus alkaliphilus NBRC 103919.</title>
        <authorList>
            <person name="Hosoyama A."/>
            <person name="Uohara A."/>
            <person name="Ohji S."/>
            <person name="Ichikawa N."/>
        </authorList>
    </citation>
    <scope>NUCLEOTIDE SEQUENCE [LARGE SCALE GENOMIC DNA]</scope>
    <source>
        <strain evidence="1 2">NBRC 103919</strain>
    </source>
</reference>
<dbReference type="Proteomes" id="UP000321400">
    <property type="component" value="Unassembled WGS sequence"/>
</dbReference>
<organism evidence="1 2">
    <name type="scientific">Halolactibacillus alkaliphilus</name>
    <dbReference type="NCBI Taxonomy" id="442899"/>
    <lineage>
        <taxon>Bacteria</taxon>
        <taxon>Bacillati</taxon>
        <taxon>Bacillota</taxon>
        <taxon>Bacilli</taxon>
        <taxon>Bacillales</taxon>
        <taxon>Bacillaceae</taxon>
        <taxon>Halolactibacillus</taxon>
    </lineage>
</organism>
<dbReference type="STRING" id="442899.SAMN05720591_11743"/>